<reference evidence="1 2" key="1">
    <citation type="submission" date="2018-11" db="EMBL/GenBank/DDBJ databases">
        <authorList>
            <consortium name="Pathogen Informatics"/>
        </authorList>
    </citation>
    <scope>NUCLEOTIDE SEQUENCE [LARGE SCALE GENOMIC DNA]</scope>
</reference>
<organism evidence="1 2">
    <name type="scientific">Dibothriocephalus latus</name>
    <name type="common">Fish tapeworm</name>
    <name type="synonym">Diphyllobothrium latum</name>
    <dbReference type="NCBI Taxonomy" id="60516"/>
    <lineage>
        <taxon>Eukaryota</taxon>
        <taxon>Metazoa</taxon>
        <taxon>Spiralia</taxon>
        <taxon>Lophotrochozoa</taxon>
        <taxon>Platyhelminthes</taxon>
        <taxon>Cestoda</taxon>
        <taxon>Eucestoda</taxon>
        <taxon>Diphyllobothriidea</taxon>
        <taxon>Diphyllobothriidae</taxon>
        <taxon>Dibothriocephalus</taxon>
    </lineage>
</organism>
<dbReference type="EMBL" id="UYRU01050505">
    <property type="protein sequence ID" value="VDN11022.1"/>
    <property type="molecule type" value="Genomic_DNA"/>
</dbReference>
<dbReference type="Proteomes" id="UP000281553">
    <property type="component" value="Unassembled WGS sequence"/>
</dbReference>
<dbReference type="OrthoDB" id="6252479at2759"/>
<evidence type="ECO:0008006" key="3">
    <source>
        <dbReference type="Google" id="ProtNLM"/>
    </source>
</evidence>
<evidence type="ECO:0000313" key="1">
    <source>
        <dbReference type="EMBL" id="VDN11022.1"/>
    </source>
</evidence>
<dbReference type="InterPro" id="IPR013320">
    <property type="entry name" value="ConA-like_dom_sf"/>
</dbReference>
<gene>
    <name evidence="1" type="ORF">DILT_LOCUS6853</name>
</gene>
<dbReference type="AlphaFoldDB" id="A0A3P7NRA8"/>
<keyword evidence="2" id="KW-1185">Reference proteome</keyword>
<accession>A0A3P7NRA8</accession>
<proteinExistence type="predicted"/>
<sequence>MPLISHFLELHRLSIHFYAKTHQLSIAFWFSNPTLDALETGPIQFTGGSFAHWQVARPSEYRMELSLSIRTRQRAGSLVTVRWSSLRAFQIRLANKGNIVVSPIDLSRGVPLNDWLISSTAASLFDGQWHRLRFSISASVPLTSCPDLGK</sequence>
<name>A0A3P7NRA8_DIBLA</name>
<dbReference type="SUPFAM" id="SSF49899">
    <property type="entry name" value="Concanavalin A-like lectins/glucanases"/>
    <property type="match status" value="1"/>
</dbReference>
<evidence type="ECO:0000313" key="2">
    <source>
        <dbReference type="Proteomes" id="UP000281553"/>
    </source>
</evidence>
<protein>
    <recommendedName>
        <fullName evidence="3">Laminin G domain-containing protein</fullName>
    </recommendedName>
</protein>
<dbReference type="Gene3D" id="2.60.120.200">
    <property type="match status" value="1"/>
</dbReference>